<comment type="caution">
    <text evidence="2">The sequence shown here is derived from an EMBL/GenBank/DDBJ whole genome shotgun (WGS) entry which is preliminary data.</text>
</comment>
<gene>
    <name evidence="2" type="ORF">VN97_g12374</name>
</gene>
<proteinExistence type="predicted"/>
<protein>
    <submittedName>
        <fullName evidence="2">Uncharacterized protein</fullName>
    </submittedName>
</protein>
<keyword evidence="3" id="KW-1185">Reference proteome</keyword>
<sequence length="53" mass="6167">MGLKEFRSHYPSTVCVCVCNSFTLTPRRNDMQLTATIYIFLCTCIVYHFLSEL</sequence>
<name>A0AAI9T5H3_PENTH</name>
<dbReference type="Proteomes" id="UP001227192">
    <property type="component" value="Unassembled WGS sequence"/>
</dbReference>
<dbReference type="EMBL" id="LACB01000902">
    <property type="protein sequence ID" value="KAJ9481126.1"/>
    <property type="molecule type" value="Genomic_DNA"/>
</dbReference>
<dbReference type="AlphaFoldDB" id="A0AAI9T5H3"/>
<keyword evidence="1" id="KW-0472">Membrane</keyword>
<accession>A0AAI9T5H3</accession>
<evidence type="ECO:0000256" key="1">
    <source>
        <dbReference type="SAM" id="Phobius"/>
    </source>
</evidence>
<evidence type="ECO:0000313" key="2">
    <source>
        <dbReference type="EMBL" id="KAJ9481126.1"/>
    </source>
</evidence>
<evidence type="ECO:0000313" key="3">
    <source>
        <dbReference type="Proteomes" id="UP001227192"/>
    </source>
</evidence>
<keyword evidence="1" id="KW-0812">Transmembrane</keyword>
<reference evidence="2" key="1">
    <citation type="submission" date="2015-06" db="EMBL/GenBank/DDBJ databases">
        <authorList>
            <person name="Nguyen H."/>
        </authorList>
    </citation>
    <scope>NUCLEOTIDE SEQUENCE</scope>
    <source>
        <strain evidence="2">DAOM 180753</strain>
    </source>
</reference>
<keyword evidence="1" id="KW-1133">Transmembrane helix</keyword>
<organism evidence="2 3">
    <name type="scientific">Penicillium thymicola</name>
    <dbReference type="NCBI Taxonomy" id="293382"/>
    <lineage>
        <taxon>Eukaryota</taxon>
        <taxon>Fungi</taxon>
        <taxon>Dikarya</taxon>
        <taxon>Ascomycota</taxon>
        <taxon>Pezizomycotina</taxon>
        <taxon>Eurotiomycetes</taxon>
        <taxon>Eurotiomycetidae</taxon>
        <taxon>Eurotiales</taxon>
        <taxon>Aspergillaceae</taxon>
        <taxon>Penicillium</taxon>
    </lineage>
</organism>
<feature type="non-terminal residue" evidence="2">
    <location>
        <position position="53"/>
    </location>
</feature>
<feature type="transmembrane region" description="Helical" evidence="1">
    <location>
        <begin position="33"/>
        <end position="50"/>
    </location>
</feature>
<reference evidence="2" key="2">
    <citation type="journal article" date="2016" name="Fungal Biol.">
        <title>Ochratoxin A production by Penicillium thymicola.</title>
        <authorList>
            <person name="Nguyen H.D.T."/>
            <person name="McMullin D.R."/>
            <person name="Ponomareva E."/>
            <person name="Riley R."/>
            <person name="Pomraning K.R."/>
            <person name="Baker S.E."/>
            <person name="Seifert K.A."/>
        </authorList>
    </citation>
    <scope>NUCLEOTIDE SEQUENCE</scope>
    <source>
        <strain evidence="2">DAOM 180753</strain>
    </source>
</reference>